<protein>
    <submittedName>
        <fullName evidence="1">Uncharacterized protein</fullName>
    </submittedName>
</protein>
<gene>
    <name evidence="1" type="ORF">ACHE_10486A</name>
</gene>
<accession>A0A7R7VEC4</accession>
<dbReference type="GeneID" id="66977443"/>
<evidence type="ECO:0000313" key="2">
    <source>
        <dbReference type="Proteomes" id="UP000637239"/>
    </source>
</evidence>
<evidence type="ECO:0000313" key="1">
    <source>
        <dbReference type="EMBL" id="BCR83084.1"/>
    </source>
</evidence>
<reference evidence="1" key="1">
    <citation type="submission" date="2021-01" db="EMBL/GenBank/DDBJ databases">
        <authorList>
            <consortium name="Aspergillus chevalieri M1 genome sequencing consortium"/>
            <person name="Kazuki M."/>
            <person name="Futagami T."/>
        </authorList>
    </citation>
    <scope>NUCLEOTIDE SEQUENCE</scope>
    <source>
        <strain evidence="1">M1</strain>
    </source>
</reference>
<sequence>MSADSQYEFQVFTSQELQEHPCLLSLWSMINSAFISHRKGFLQPSHRDSDRFQTPQDVISDLGPHGLCCVLFIADDTYTPIAYAGVKPYKEHFRLEVGGDVDYSGSRPTHWYSIIDWELSSVVVQDDARYARKGFAARCCTKVESALVNRFRDERSKQQDDRGMPEKITIWIQAIRELAGAYWSRRGYQEVSVKRVGAGRWGAARPFDLITGKKELAM</sequence>
<reference evidence="1" key="2">
    <citation type="submission" date="2021-02" db="EMBL/GenBank/DDBJ databases">
        <title>Aspergillus chevalieri M1 genome sequence.</title>
        <authorList>
            <person name="Kadooka C."/>
            <person name="Mori K."/>
            <person name="Futagami T."/>
        </authorList>
    </citation>
    <scope>NUCLEOTIDE SEQUENCE</scope>
    <source>
        <strain evidence="1">M1</strain>
    </source>
</reference>
<name>A0A7R7VEC4_ASPCH</name>
<dbReference type="KEGG" id="ache:ACHE_10486A"/>
<organism evidence="1 2">
    <name type="scientific">Aspergillus chevalieri</name>
    <name type="common">Eurotium chevalieri</name>
    <dbReference type="NCBI Taxonomy" id="182096"/>
    <lineage>
        <taxon>Eukaryota</taxon>
        <taxon>Fungi</taxon>
        <taxon>Dikarya</taxon>
        <taxon>Ascomycota</taxon>
        <taxon>Pezizomycotina</taxon>
        <taxon>Eurotiomycetes</taxon>
        <taxon>Eurotiomycetidae</taxon>
        <taxon>Eurotiales</taxon>
        <taxon>Aspergillaceae</taxon>
        <taxon>Aspergillus</taxon>
        <taxon>Aspergillus subgen. Aspergillus</taxon>
    </lineage>
</organism>
<dbReference type="EMBL" id="AP024416">
    <property type="protein sequence ID" value="BCR83084.1"/>
    <property type="molecule type" value="Genomic_DNA"/>
</dbReference>
<dbReference type="Proteomes" id="UP000637239">
    <property type="component" value="Chromosome 1"/>
</dbReference>
<dbReference type="RefSeq" id="XP_043131606.1">
    <property type="nucleotide sequence ID" value="XM_043279808.1"/>
</dbReference>
<proteinExistence type="predicted"/>
<keyword evidence="2" id="KW-1185">Reference proteome</keyword>
<dbReference type="AlphaFoldDB" id="A0A7R7VEC4"/>